<keyword evidence="2" id="KW-1185">Reference proteome</keyword>
<dbReference type="RefSeq" id="WP_377362713.1">
    <property type="nucleotide sequence ID" value="NZ_JBHRYN010000010.1"/>
</dbReference>
<sequence>MKTQIILSTFLVASLVNAEQSIIGNADFILEDNFESLTESSFWTSDAWADRAANCPGSSEYGKSLVFTYAPDRPEEGSGWSEQRFEIPLNAVQIEMEYDLFVPANYVKAPGNHKNFVFWSGTYGMSSGNLALVSESWPTDGGSTPSLSIGLDGNVYGHTMNNNDDNLYVDGLGGWINVHVYIELADAEDDFGVFDISKNGNLINGTSHPNVEENWGAPIISEQVSYSSRGNYLKYGYLLGWANGGFSEVTQFCIDNFKFKANSTIKATEGVPEISYRPLLPGVEKQISND</sequence>
<comment type="caution">
    <text evidence="1">The sequence shown here is derived from an EMBL/GenBank/DDBJ whole genome shotgun (WGS) entry which is preliminary data.</text>
</comment>
<gene>
    <name evidence="1" type="ORF">ACFOND_08125</name>
</gene>
<dbReference type="Proteomes" id="UP001595710">
    <property type="component" value="Unassembled WGS sequence"/>
</dbReference>
<organism evidence="1 2">
    <name type="scientific">Reinekea marina</name>
    <dbReference type="NCBI Taxonomy" id="1310421"/>
    <lineage>
        <taxon>Bacteria</taxon>
        <taxon>Pseudomonadati</taxon>
        <taxon>Pseudomonadota</taxon>
        <taxon>Gammaproteobacteria</taxon>
        <taxon>Oceanospirillales</taxon>
        <taxon>Saccharospirillaceae</taxon>
        <taxon>Reinekea</taxon>
    </lineage>
</organism>
<evidence type="ECO:0008006" key="3">
    <source>
        <dbReference type="Google" id="ProtNLM"/>
    </source>
</evidence>
<proteinExistence type="predicted"/>
<evidence type="ECO:0000313" key="2">
    <source>
        <dbReference type="Proteomes" id="UP001595710"/>
    </source>
</evidence>
<protein>
    <recommendedName>
        <fullName evidence="3">Polysaccharide lyase-like protein</fullName>
    </recommendedName>
</protein>
<reference evidence="2" key="1">
    <citation type="journal article" date="2019" name="Int. J. Syst. Evol. Microbiol.">
        <title>The Global Catalogue of Microorganisms (GCM) 10K type strain sequencing project: providing services to taxonomists for standard genome sequencing and annotation.</title>
        <authorList>
            <consortium name="The Broad Institute Genomics Platform"/>
            <consortium name="The Broad Institute Genome Sequencing Center for Infectious Disease"/>
            <person name="Wu L."/>
            <person name="Ma J."/>
        </authorList>
    </citation>
    <scope>NUCLEOTIDE SEQUENCE [LARGE SCALE GENOMIC DNA]</scope>
    <source>
        <strain evidence="2">CECT 8288</strain>
    </source>
</reference>
<evidence type="ECO:0000313" key="1">
    <source>
        <dbReference type="EMBL" id="MFC3701599.1"/>
    </source>
</evidence>
<name>A0ABV7WTG6_9GAMM</name>
<accession>A0ABV7WTG6</accession>
<dbReference type="EMBL" id="JBHRYN010000010">
    <property type="protein sequence ID" value="MFC3701599.1"/>
    <property type="molecule type" value="Genomic_DNA"/>
</dbReference>